<comment type="caution">
    <text evidence="1">The sequence shown here is derived from an EMBL/GenBank/DDBJ whole genome shotgun (WGS) entry which is preliminary data.</text>
</comment>
<reference evidence="1" key="1">
    <citation type="submission" date="2022-05" db="EMBL/GenBank/DDBJ databases">
        <authorList>
            <person name="Okamura Y."/>
        </authorList>
    </citation>
    <scope>NUCLEOTIDE SEQUENCE</scope>
</reference>
<proteinExistence type="predicted"/>
<organism evidence="1 2">
    <name type="scientific">Pieris brassicae</name>
    <name type="common">White butterfly</name>
    <name type="synonym">Large white butterfly</name>
    <dbReference type="NCBI Taxonomy" id="7116"/>
    <lineage>
        <taxon>Eukaryota</taxon>
        <taxon>Metazoa</taxon>
        <taxon>Ecdysozoa</taxon>
        <taxon>Arthropoda</taxon>
        <taxon>Hexapoda</taxon>
        <taxon>Insecta</taxon>
        <taxon>Pterygota</taxon>
        <taxon>Neoptera</taxon>
        <taxon>Endopterygota</taxon>
        <taxon>Lepidoptera</taxon>
        <taxon>Glossata</taxon>
        <taxon>Ditrysia</taxon>
        <taxon>Papilionoidea</taxon>
        <taxon>Pieridae</taxon>
        <taxon>Pierinae</taxon>
        <taxon>Pieris</taxon>
    </lineage>
</organism>
<evidence type="ECO:0000313" key="2">
    <source>
        <dbReference type="Proteomes" id="UP001152562"/>
    </source>
</evidence>
<name>A0A9P0XJN8_PIEBR</name>
<gene>
    <name evidence="1" type="ORF">PIBRA_LOCUS14456</name>
</gene>
<accession>A0A9P0XJN8</accession>
<dbReference type="Proteomes" id="UP001152562">
    <property type="component" value="Unassembled WGS sequence"/>
</dbReference>
<evidence type="ECO:0000313" key="1">
    <source>
        <dbReference type="EMBL" id="CAH4038985.1"/>
    </source>
</evidence>
<sequence length="349" mass="41203">MEHKFRHNLDSPRWDMRSNHINRHSHDFYQIDGVIPNNEELQSYFNFLSNLSGKLIENIRENIKTNYGLEKYEASLVDSNFNSTNSEYQIILQDYFKKMLKNSKYNDSTIFLLDFIDLSNFLLQSVVENNLSDLKAKTSLSDIWYNQPFKFTVLRQQMKILMNVMEIEICNNLSICIGNTIYSEFIVECLRNLLDTKENSLKSFFLAVSDILYEHMHSIKGSEVFRKKMEILAQLDSIYQRDAVDFMDEILTGQDTDIFKAQFIDLVQALRDLIKFIDENYDLNYENVDKLDDLSKSFYKLKKYSNSDIKTTLEELVNNMEVNVKIWPLQVQSKLDHLWTQVTQIAARI</sequence>
<dbReference type="EMBL" id="CALOZG010000087">
    <property type="protein sequence ID" value="CAH4038985.1"/>
    <property type="molecule type" value="Genomic_DNA"/>
</dbReference>
<protein>
    <submittedName>
        <fullName evidence="1">Uncharacterized protein</fullName>
    </submittedName>
</protein>
<dbReference type="AlphaFoldDB" id="A0A9P0XJN8"/>
<keyword evidence="2" id="KW-1185">Reference proteome</keyword>